<dbReference type="GO" id="GO:0005886">
    <property type="term" value="C:plasma membrane"/>
    <property type="evidence" value="ECO:0007669"/>
    <property type="project" value="InterPro"/>
</dbReference>
<dbReference type="SUPFAM" id="SSF49313">
    <property type="entry name" value="Cadherin-like"/>
    <property type="match status" value="2"/>
</dbReference>
<keyword evidence="6 9" id="KW-0472">Membrane</keyword>
<feature type="domain" description="Cadherin" evidence="11">
    <location>
        <begin position="2543"/>
        <end position="2649"/>
    </location>
</feature>
<dbReference type="Proteomes" id="UP001153620">
    <property type="component" value="Chromosome 2"/>
</dbReference>
<dbReference type="PROSITE" id="PS50268">
    <property type="entry name" value="CADHERIN_2"/>
    <property type="match status" value="2"/>
</dbReference>
<feature type="signal peptide" evidence="10">
    <location>
        <begin position="1"/>
        <end position="22"/>
    </location>
</feature>
<dbReference type="PROSITE" id="PS00232">
    <property type="entry name" value="CADHERIN_1"/>
    <property type="match status" value="1"/>
</dbReference>
<dbReference type="GO" id="GO:0005509">
    <property type="term" value="F:calcium ion binding"/>
    <property type="evidence" value="ECO:0007669"/>
    <property type="project" value="UniProtKB-UniRule"/>
</dbReference>
<dbReference type="InterPro" id="IPR015919">
    <property type="entry name" value="Cadherin-like_sf"/>
</dbReference>
<dbReference type="Gene3D" id="2.60.40.60">
    <property type="entry name" value="Cadherins"/>
    <property type="match status" value="2"/>
</dbReference>
<accession>A0A9N9RVS2</accession>
<evidence type="ECO:0000313" key="12">
    <source>
        <dbReference type="EMBL" id="CAG9804656.1"/>
    </source>
</evidence>
<evidence type="ECO:0000256" key="7">
    <source>
        <dbReference type="ARBA" id="ARBA00023180"/>
    </source>
</evidence>
<dbReference type="InterPro" id="IPR002126">
    <property type="entry name" value="Cadherin-like_dom"/>
</dbReference>
<keyword evidence="13" id="KW-1185">Reference proteome</keyword>
<dbReference type="InterPro" id="IPR020894">
    <property type="entry name" value="Cadherin_CS"/>
</dbReference>
<name>A0A9N9RVS2_9DIPT</name>
<evidence type="ECO:0000256" key="6">
    <source>
        <dbReference type="ARBA" id="ARBA00023136"/>
    </source>
</evidence>
<evidence type="ECO:0000313" key="13">
    <source>
        <dbReference type="Proteomes" id="UP001153620"/>
    </source>
</evidence>
<comment type="subcellular location">
    <subcellularLocation>
        <location evidence="1">Membrane</location>
        <topology evidence="1">Single-pass membrane protein</topology>
    </subcellularLocation>
</comment>
<organism evidence="12 13">
    <name type="scientific">Chironomus riparius</name>
    <dbReference type="NCBI Taxonomy" id="315576"/>
    <lineage>
        <taxon>Eukaryota</taxon>
        <taxon>Metazoa</taxon>
        <taxon>Ecdysozoa</taxon>
        <taxon>Arthropoda</taxon>
        <taxon>Hexapoda</taxon>
        <taxon>Insecta</taxon>
        <taxon>Pterygota</taxon>
        <taxon>Neoptera</taxon>
        <taxon>Endopterygota</taxon>
        <taxon>Diptera</taxon>
        <taxon>Nematocera</taxon>
        <taxon>Chironomoidea</taxon>
        <taxon>Chironomidae</taxon>
        <taxon>Chironominae</taxon>
        <taxon>Chironomus</taxon>
    </lineage>
</organism>
<keyword evidence="5 9" id="KW-1133">Transmembrane helix</keyword>
<dbReference type="InterPro" id="IPR050174">
    <property type="entry name" value="Protocadherin/Cadherin-CA"/>
</dbReference>
<keyword evidence="2 9" id="KW-0812">Transmembrane</keyword>
<evidence type="ECO:0000256" key="4">
    <source>
        <dbReference type="ARBA" id="ARBA00022837"/>
    </source>
</evidence>
<dbReference type="GO" id="GO:0007156">
    <property type="term" value="P:homophilic cell adhesion via plasma membrane adhesion molecules"/>
    <property type="evidence" value="ECO:0007669"/>
    <property type="project" value="InterPro"/>
</dbReference>
<evidence type="ECO:0000256" key="2">
    <source>
        <dbReference type="ARBA" id="ARBA00022692"/>
    </source>
</evidence>
<keyword evidence="10" id="KW-0732">Signal</keyword>
<keyword evidence="3" id="KW-0677">Repeat</keyword>
<evidence type="ECO:0000259" key="11">
    <source>
        <dbReference type="PROSITE" id="PS50268"/>
    </source>
</evidence>
<feature type="chain" id="PRO_5040275465" description="Cadherin domain-containing protein" evidence="10">
    <location>
        <begin position="23"/>
        <end position="2895"/>
    </location>
</feature>
<dbReference type="PANTHER" id="PTHR24028">
    <property type="entry name" value="CADHERIN-87A"/>
    <property type="match status" value="1"/>
</dbReference>
<keyword evidence="7" id="KW-0325">Glycoprotein</keyword>
<evidence type="ECO:0000256" key="1">
    <source>
        <dbReference type="ARBA" id="ARBA00004167"/>
    </source>
</evidence>
<gene>
    <name evidence="12" type="ORF">CHIRRI_LOCUS7538</name>
</gene>
<feature type="domain" description="Cadherin" evidence="11">
    <location>
        <begin position="130"/>
        <end position="248"/>
    </location>
</feature>
<dbReference type="CDD" id="cd11304">
    <property type="entry name" value="Cadherin_repeat"/>
    <property type="match status" value="2"/>
</dbReference>
<proteinExistence type="predicted"/>
<feature type="transmembrane region" description="Helical" evidence="9">
    <location>
        <begin position="2750"/>
        <end position="2776"/>
    </location>
</feature>
<dbReference type="EMBL" id="OU895878">
    <property type="protein sequence ID" value="CAG9804656.1"/>
    <property type="molecule type" value="Genomic_DNA"/>
</dbReference>
<keyword evidence="4 8" id="KW-0106">Calcium</keyword>
<dbReference type="PANTHER" id="PTHR24028:SF146">
    <property type="entry name" value="CADHERIN 96CB, ISOFORM D-RELATED"/>
    <property type="match status" value="1"/>
</dbReference>
<protein>
    <recommendedName>
        <fullName evidence="11">Cadherin domain-containing protein</fullName>
    </recommendedName>
</protein>
<reference evidence="12" key="2">
    <citation type="submission" date="2022-10" db="EMBL/GenBank/DDBJ databases">
        <authorList>
            <consortium name="ENA_rothamsted_submissions"/>
            <consortium name="culmorum"/>
            <person name="King R."/>
        </authorList>
    </citation>
    <scope>NUCLEOTIDE SEQUENCE</scope>
</reference>
<evidence type="ECO:0000256" key="8">
    <source>
        <dbReference type="PROSITE-ProRule" id="PRU00043"/>
    </source>
</evidence>
<evidence type="ECO:0000256" key="10">
    <source>
        <dbReference type="SAM" id="SignalP"/>
    </source>
</evidence>
<evidence type="ECO:0000256" key="5">
    <source>
        <dbReference type="ARBA" id="ARBA00022989"/>
    </source>
</evidence>
<reference evidence="12" key="1">
    <citation type="submission" date="2022-01" db="EMBL/GenBank/DDBJ databases">
        <authorList>
            <person name="King R."/>
        </authorList>
    </citation>
    <scope>NUCLEOTIDE SEQUENCE</scope>
</reference>
<sequence length="2895" mass="329980">MKINQLITLLFISLICVIGIKSQETCENYNNQIVEVSVVPRYIGVVETLKITNAVSMTYSTNLGQYFSAELVTDQNEIRLSTTESFANYEKDNNVTRTVLNLNIRCSSSNTNLEFRITISSVNNYPPEFTASNYEIKIPTPLAKGAELTSYLEFDDQILATDYDLYDNSLSFTLTGSDLFYVESVDITGIKSTFKARIFTNQQIIKLENDIVELTLTATDSSNEPKSSSVKVNIFTDPENTFIESPKFSKPLYRGNLEKGKTLEIEGIQLDESTYDDNVRFEIAGDLYGIINMTSDGPAVKITLNEGNLLEEVFKQKFIDFVIEAKRDGDNSGFAVVIIDVSLPIFTFNFEKSLYEGELKEKGRALSIQGMKLSTNGSLETTSLSLSQVDAKYFDLNINADIVSIKLKEEAPINEIMTKTLLFVTVEAIQNNTVIASTNVIIKTVAILVPQFENNFYRAIIENGDLKHEGIFIIEDSISLDEEIEVSLIGTERLIFDVELTEREISLKLKTGAEIPKNKSFLTLQIQVNVKSSTKKNTAVIICELEFTSNPQEFLQFNSQLYEGKISQDLVLSSPDIILNTVENVNITLSGKHGSYFEQDFNENQLVLKLQGGVVIEQFSTDFYIQITIEASRENFTSATSNVIFGIQRNLITDTTFEKSLYIGKIDGQKELKLENLIIKSDNLFTNVRLAGDDAEFFNANVHNNVITLHLFKNITEDLLLKKTILYAKIVAEFEDSSIATNVIVTLPRPDEIKTLAFETSHTSGTIRKDELLNLEIGEFYLHPFNYDETVQFNLTGTDAHLFNLDQNLNKIQLKMNQGINEDQLNSKKFILLSVIATKEEFEKAEHFIFINVEIFNSSESMFEKTLYVGTVDEQRELQIEKLIIKSDYEFNSIEFIGDDTEYFEALIEQNQIIIRLFKNITEDLLIQKSILSTKVIAQYDDILISTNIIVKLPRPDQIKKLKFETTYTSGTIRKDTELVLELNEFSLNPANYDDTVQFNLTGTDAHLFNLDQNLNKIQIRLKQDLGEEQLNSKKFISLSVIATKEEFEKAEHFIFINVEIFNSSESMFEKTLYVGTVDEQRELQIEKLIIKSDYEFNSIEFIGDDTEYFEALIEQNQIIIRLFKNITEDLLIQKSILSTKVIAQYDDILISTNIIVKLPRPDQIKKLKFETTYTSGTIRKDTELVLELNEFSLNPANYDDTVQFNLTGTDAHLFNLDQNLNKIQIRLKQDLGEEQLNSKKFISLSVIATKEEFEKAEHFIFINVEIFNSSESMFEKTLYVGTVDEQRELQIEKLIIKSDYEFNSIEFIGDDTEYFEALIEQNQIIIRLFKNITEDLLIQKSILSTKVIAQYDDILISTNIIVKLPRPDQIKKLKFETTYTSGTIRKDTELVLELNEFSLNPANYDDTVQFNLIGTDAYLFNLDQNLNKIQIRLKQDLGEEQLNSKKFISLSVIATKEEFEKAEHFIFINVEIFNSSESMFEKTLYVGTVDEQRELQIEKLIIKSDYEFNSIEFIGDDTEYFEALIEQNQITIRLFKNITEDLLIQKSILSTKVIAQYDDILISTNLIVTLRRPDEIQSLKFETSYSTGKIVTHPELSFELDEISLQTGNYDENVKFNLDGADADLFDIVRNAYKIQLKLKSETNSEMLIEKEVLSLIILATRENYVSAEHFVAIYIEKSSTLASDSFDKSLYIGNINEQKELDVEKMVIKSDQVFNTVEMIGDDSELFEASVKQNSVTVRLKEAIAKITLPQKSLLRAQIVAKHDDISIYTNLVVEIPQIDEEQRLSFETPYTVGNLEIYPQAKLSIQEIVLGLANYDDSVQFNLTGSDAILFELVRIGNIIQPKIKSEINEDSLENKEYFTLTLKATKQGFESAEHFIFVNILTPEIDESSFEQNLFVGSINNQRVLLLDPLLIKSERIFDEVIVADDDFEYFVASVDQNYVTITLAKEITEDLLLKTSLLSTKIIAKSGDITISSNIIVTLPKVNGDKILRFESPYYVGTLDQLELDIENVVLEINNYDETVEFVLIGSDKDLFKIEKDQNLIKLSLANDVTQEDLQNRVFLTASITATRNEFATAETVIFVHLNVIVDEISPIEFDKVIYSGSLTFNNVLVLDRISLKSNETEIQISHKGDHADKFTINDSNLKDIHFNFIPQPLDFTSKFYHFYIEALKFGAPKVYAAVIIQIVDKIQLKFDEVNYFGSIDEKGILIMDQIPINSEMANSEVSFRLVDGHNEFFELNSTESAIQITKTMSIAVENLSFVWFYLEAYGSNYYHARTLIVVDFPQKIDTPIDECYDKLDPTQPYFETGSYSFTIMSDETGLAGQIHAIITDPEDSIVSYELLFENIFLYDKITADGGDIKLLVQIPAGFYRMKGIALSMNSNKSAETSILLRVFEPKTCEDGKPITTVQKTLAVVKIEENEIHDQIMYMTIGDCHYEIIKVVPDVLKDSLTIDSTTRYLKNIIPFDREDAVFANYSVPQLQVTLHLICPTTYLSLSDDQRIQPYMNEVFTDEILYSPSITYLNLEILDQNDNSPIFINPSNVNFRVAFPDENLIGLIMPNYLFKVEAYDIDDGINAIIRYSTSMPSIFEINTVTGEIYPLRTLPDEPTGFLITATDRAGAGLRTTTSIDFKKISSANVIEIIADNFAIKDIDRLALELSEKLEADFRVLSSSQLPFTTNSQVLRFADTQAKTKIYGYAFKTNSLDLFTPAELIEQLKELELSFPINYSAVDGCAQEKNDDDECDLTIWIFVVSFMGTVLLLILISIPIFWYFYLKKRLQNNDSNSNSSKEEIANRFYDNDSVRDSEIASEIVEAITELRTSDAQIMGVGVDGVTEDESSSDPEKLSHKLMSILEPSSPIHDRKVKFNEMVERIEVINDHDPDTDDIPHHKRY</sequence>
<dbReference type="OrthoDB" id="7780499at2759"/>
<evidence type="ECO:0000256" key="9">
    <source>
        <dbReference type="SAM" id="Phobius"/>
    </source>
</evidence>
<evidence type="ECO:0000256" key="3">
    <source>
        <dbReference type="ARBA" id="ARBA00022737"/>
    </source>
</evidence>